<accession>A0A0S3RYV4</accession>
<evidence type="ECO:0000313" key="3">
    <source>
        <dbReference type="Proteomes" id="UP000291084"/>
    </source>
</evidence>
<name>A0A0S3RYV4_PHAAN</name>
<proteinExistence type="predicted"/>
<reference evidence="2 3" key="1">
    <citation type="journal article" date="2015" name="Sci. Rep.">
        <title>The power of single molecule real-time sequencing technology in the de novo assembly of a eukaryotic genome.</title>
        <authorList>
            <person name="Sakai H."/>
            <person name="Naito K."/>
            <person name="Ogiso-Tanaka E."/>
            <person name="Takahashi Y."/>
            <person name="Iseki K."/>
            <person name="Muto C."/>
            <person name="Satou K."/>
            <person name="Teruya K."/>
            <person name="Shiroma A."/>
            <person name="Shimoji M."/>
            <person name="Hirano T."/>
            <person name="Itoh T."/>
            <person name="Kaga A."/>
            <person name="Tomooka N."/>
        </authorList>
    </citation>
    <scope>NUCLEOTIDE SEQUENCE [LARGE SCALE GENOMIC DNA]</scope>
    <source>
        <strain evidence="3">cv. Shumari</strain>
    </source>
</reference>
<sequence>RCGEQWRWQWHMLWKMLKQESSVNPFSLLFMCYFSQMSLLTLARLPIYTSHLAHHLITPNPTLLLKSSPNCTHCFSVKWKWCRGIDGG</sequence>
<keyword evidence="1" id="KW-0472">Membrane</keyword>
<keyword evidence="1" id="KW-1133">Transmembrane helix</keyword>
<keyword evidence="1" id="KW-0812">Transmembrane</keyword>
<gene>
    <name evidence="2" type="primary">Vigan.04G336600</name>
    <name evidence="2" type="ORF">VIGAN_04336600</name>
</gene>
<dbReference type="Proteomes" id="UP000291084">
    <property type="component" value="Chromosome 4"/>
</dbReference>
<dbReference type="EMBL" id="AP015037">
    <property type="protein sequence ID" value="BAT85780.1"/>
    <property type="molecule type" value="Genomic_DNA"/>
</dbReference>
<organism evidence="2 3">
    <name type="scientific">Vigna angularis var. angularis</name>
    <dbReference type="NCBI Taxonomy" id="157739"/>
    <lineage>
        <taxon>Eukaryota</taxon>
        <taxon>Viridiplantae</taxon>
        <taxon>Streptophyta</taxon>
        <taxon>Embryophyta</taxon>
        <taxon>Tracheophyta</taxon>
        <taxon>Spermatophyta</taxon>
        <taxon>Magnoliopsida</taxon>
        <taxon>eudicotyledons</taxon>
        <taxon>Gunneridae</taxon>
        <taxon>Pentapetalae</taxon>
        <taxon>rosids</taxon>
        <taxon>fabids</taxon>
        <taxon>Fabales</taxon>
        <taxon>Fabaceae</taxon>
        <taxon>Papilionoideae</taxon>
        <taxon>50 kb inversion clade</taxon>
        <taxon>NPAAA clade</taxon>
        <taxon>indigoferoid/millettioid clade</taxon>
        <taxon>Phaseoleae</taxon>
        <taxon>Vigna</taxon>
    </lineage>
</organism>
<feature type="non-terminal residue" evidence="2">
    <location>
        <position position="1"/>
    </location>
</feature>
<evidence type="ECO:0000256" key="1">
    <source>
        <dbReference type="SAM" id="Phobius"/>
    </source>
</evidence>
<evidence type="ECO:0000313" key="2">
    <source>
        <dbReference type="EMBL" id="BAT85780.1"/>
    </source>
</evidence>
<feature type="transmembrane region" description="Helical" evidence="1">
    <location>
        <begin position="26"/>
        <end position="47"/>
    </location>
</feature>
<dbReference type="AlphaFoldDB" id="A0A0S3RYV4"/>
<keyword evidence="3" id="KW-1185">Reference proteome</keyword>
<protein>
    <submittedName>
        <fullName evidence="2">Uncharacterized protein</fullName>
    </submittedName>
</protein>